<evidence type="ECO:0000313" key="2">
    <source>
        <dbReference type="EMBL" id="KIK94318.1"/>
    </source>
</evidence>
<dbReference type="OrthoDB" id="3261928at2759"/>
<dbReference type="InParanoid" id="A0A0D0DQ34"/>
<proteinExistence type="predicted"/>
<protein>
    <submittedName>
        <fullName evidence="2">Uncharacterized protein</fullName>
    </submittedName>
</protein>
<dbReference type="HOGENOM" id="CLU_1403155_0_0_1"/>
<keyword evidence="3" id="KW-1185">Reference proteome</keyword>
<evidence type="ECO:0000313" key="3">
    <source>
        <dbReference type="Proteomes" id="UP000054538"/>
    </source>
</evidence>
<accession>A0A0D0DQ34</accession>
<organism evidence="2 3">
    <name type="scientific">Paxillus rubicundulus Ve08.2h10</name>
    <dbReference type="NCBI Taxonomy" id="930991"/>
    <lineage>
        <taxon>Eukaryota</taxon>
        <taxon>Fungi</taxon>
        <taxon>Dikarya</taxon>
        <taxon>Basidiomycota</taxon>
        <taxon>Agaricomycotina</taxon>
        <taxon>Agaricomycetes</taxon>
        <taxon>Agaricomycetidae</taxon>
        <taxon>Boletales</taxon>
        <taxon>Paxilineae</taxon>
        <taxon>Paxillaceae</taxon>
        <taxon>Paxillus</taxon>
    </lineage>
</organism>
<gene>
    <name evidence="2" type="ORF">PAXRUDRAFT_33579</name>
</gene>
<dbReference type="EMBL" id="KN825116">
    <property type="protein sequence ID" value="KIK94318.1"/>
    <property type="molecule type" value="Genomic_DNA"/>
</dbReference>
<dbReference type="AlphaFoldDB" id="A0A0D0DQ34"/>
<feature type="region of interest" description="Disordered" evidence="1">
    <location>
        <begin position="76"/>
        <end position="103"/>
    </location>
</feature>
<sequence>MISNEHLGLNNQKLKMWAAAIAVADATKHEPPNTMDFDGLQDGRLDTMKPSSGSVPDPTTTLLATITSLIASQLAPKPPASSMVDPPSTPHRHQQEASLPVSPLPAPGSKIHTCLQDFLAQKSIDFCSAEDVLSQLKLTPDIITDVPVSCLCEILSTVEGRALKFQAFSCEWNTHFQLKKCHLE</sequence>
<dbReference type="Proteomes" id="UP000054538">
    <property type="component" value="Unassembled WGS sequence"/>
</dbReference>
<reference evidence="2 3" key="1">
    <citation type="submission" date="2014-04" db="EMBL/GenBank/DDBJ databases">
        <authorList>
            <consortium name="DOE Joint Genome Institute"/>
            <person name="Kuo A."/>
            <person name="Kohler A."/>
            <person name="Jargeat P."/>
            <person name="Nagy L.G."/>
            <person name="Floudas D."/>
            <person name="Copeland A."/>
            <person name="Barry K.W."/>
            <person name="Cichocki N."/>
            <person name="Veneault-Fourrey C."/>
            <person name="LaButti K."/>
            <person name="Lindquist E.A."/>
            <person name="Lipzen A."/>
            <person name="Lundell T."/>
            <person name="Morin E."/>
            <person name="Murat C."/>
            <person name="Sun H."/>
            <person name="Tunlid A."/>
            <person name="Henrissat B."/>
            <person name="Grigoriev I.V."/>
            <person name="Hibbett D.S."/>
            <person name="Martin F."/>
            <person name="Nordberg H.P."/>
            <person name="Cantor M.N."/>
            <person name="Hua S.X."/>
        </authorList>
    </citation>
    <scope>NUCLEOTIDE SEQUENCE [LARGE SCALE GENOMIC DNA]</scope>
    <source>
        <strain evidence="2 3">Ve08.2h10</strain>
    </source>
</reference>
<evidence type="ECO:0000256" key="1">
    <source>
        <dbReference type="SAM" id="MobiDB-lite"/>
    </source>
</evidence>
<name>A0A0D0DQ34_9AGAM</name>
<reference evidence="3" key="2">
    <citation type="submission" date="2015-01" db="EMBL/GenBank/DDBJ databases">
        <title>Evolutionary Origins and Diversification of the Mycorrhizal Mutualists.</title>
        <authorList>
            <consortium name="DOE Joint Genome Institute"/>
            <consortium name="Mycorrhizal Genomics Consortium"/>
            <person name="Kohler A."/>
            <person name="Kuo A."/>
            <person name="Nagy L.G."/>
            <person name="Floudas D."/>
            <person name="Copeland A."/>
            <person name="Barry K.W."/>
            <person name="Cichocki N."/>
            <person name="Veneault-Fourrey C."/>
            <person name="LaButti K."/>
            <person name="Lindquist E.A."/>
            <person name="Lipzen A."/>
            <person name="Lundell T."/>
            <person name="Morin E."/>
            <person name="Murat C."/>
            <person name="Riley R."/>
            <person name="Ohm R."/>
            <person name="Sun H."/>
            <person name="Tunlid A."/>
            <person name="Henrissat B."/>
            <person name="Grigoriev I.V."/>
            <person name="Hibbett D.S."/>
            <person name="Martin F."/>
        </authorList>
    </citation>
    <scope>NUCLEOTIDE SEQUENCE [LARGE SCALE GENOMIC DNA]</scope>
    <source>
        <strain evidence="3">Ve08.2h10</strain>
    </source>
</reference>